<dbReference type="InterPro" id="IPR012910">
    <property type="entry name" value="Plug_dom"/>
</dbReference>
<reference evidence="4 5" key="1">
    <citation type="submission" date="2024-01" db="EMBL/GenBank/DDBJ databases">
        <title>Sphingobacterium tenebrionis sp. nov., a novel endophyte isolated from tenebrio molitor intestines.</title>
        <authorList>
            <person name="Zhang C."/>
        </authorList>
    </citation>
    <scope>NUCLEOTIDE SEQUENCE [LARGE SCALE GENOMIC DNA]</scope>
    <source>
        <strain evidence="4 5">PU5-4</strain>
    </source>
</reference>
<protein>
    <submittedName>
        <fullName evidence="4">M56 family metallopeptidase</fullName>
    </submittedName>
</protein>
<keyword evidence="1" id="KW-0472">Membrane</keyword>
<organism evidence="4 5">
    <name type="scientific">Sphingobacterium tenebrionis</name>
    <dbReference type="NCBI Taxonomy" id="3111775"/>
    <lineage>
        <taxon>Bacteria</taxon>
        <taxon>Pseudomonadati</taxon>
        <taxon>Bacteroidota</taxon>
        <taxon>Sphingobacteriia</taxon>
        <taxon>Sphingobacteriales</taxon>
        <taxon>Sphingobacteriaceae</taxon>
        <taxon>Sphingobacterium</taxon>
    </lineage>
</organism>
<evidence type="ECO:0000313" key="5">
    <source>
        <dbReference type="Proteomes" id="UP001363035"/>
    </source>
</evidence>
<dbReference type="InterPro" id="IPR052173">
    <property type="entry name" value="Beta-lactam_resp_regulator"/>
</dbReference>
<comment type="caution">
    <text evidence="4">The sequence shown here is derived from an EMBL/GenBank/DDBJ whole genome shotgun (WGS) entry which is preliminary data.</text>
</comment>
<evidence type="ECO:0000313" key="4">
    <source>
        <dbReference type="EMBL" id="MEI5986335.1"/>
    </source>
</evidence>
<evidence type="ECO:0000259" key="3">
    <source>
        <dbReference type="Pfam" id="PF07715"/>
    </source>
</evidence>
<feature type="transmembrane region" description="Helical" evidence="1">
    <location>
        <begin position="263"/>
        <end position="282"/>
    </location>
</feature>
<evidence type="ECO:0000259" key="2">
    <source>
        <dbReference type="Pfam" id="PF05569"/>
    </source>
</evidence>
<dbReference type="InterPro" id="IPR008756">
    <property type="entry name" value="Peptidase_M56"/>
</dbReference>
<feature type="domain" description="Peptidase M56" evidence="2">
    <location>
        <begin position="150"/>
        <end position="253"/>
    </location>
</feature>
<name>A0ABU8I9C1_9SPHI</name>
<accession>A0ABU8I9C1</accession>
<dbReference type="InterPro" id="IPR037066">
    <property type="entry name" value="Plug_dom_sf"/>
</dbReference>
<proteinExistence type="predicted"/>
<dbReference type="NCBIfam" id="TIGR04057">
    <property type="entry name" value="SusC_RagA_signa"/>
    <property type="match status" value="1"/>
</dbReference>
<sequence>MESLLTYILQVNLLLSLLFLGYHFLLKGLTFYSLNRVYFVLGAVYAFVYPFLNIRAWFAEKIDLPKGEVLAYLPFDLEETQSSLALSDLLAGLLLLGAAVFALKLIFQLLSLFRIHWHSKPAQWRDYLFRNVVFPITPFSFFNKIYLHQQQHEELELNDIFKHEYIHVKGQHSVDVLLFEFVLISCWYNPFVWLMRRAVRQNLEFLTDQQVLDKGVDRQTYQYSLLNVTKQGARVGISNQFNFNTLKKRIMMMNKKRSSKLELSKYAFMLPMLIVAGITFSVSQAEGKIEVVVDNLKQADVGKMLDEVVVNLPKIGAKDTVKEVKRDTVQLKKIAYDPSVNMVVSGKASYVSDVDGSNKRMVIVKPDNFKLNYKNKEDRPQFFVNGKEVKEEAEFEKIDPKNILAVEIYNPTDGTTKTDKGKVYITLKGGEVENSNFDALKGRHTKTFSVSIGSNSGENKQGDPEVKKLNINGVGTTGEVSKLFFRNKDGLTKFGIDGSKVGSVGEPLIVVDGSPASSWEGIETHNIESITVLKDKSATALYGDRGKDGVILITTKLGFNGLGKVTKDSIPSLHGRVKEVVVTGFKKFPGDANPIRINRRLIKEGDYTEFLNNLPEKAVYYLDGKEVKAGKLSRLDVKDIKEVAYIPDETAKHMFGDKASEGAVSVMTK</sequence>
<dbReference type="Gene3D" id="2.170.130.10">
    <property type="entry name" value="TonB-dependent receptor, plug domain"/>
    <property type="match status" value="1"/>
</dbReference>
<keyword evidence="1" id="KW-1133">Transmembrane helix</keyword>
<dbReference type="Pfam" id="PF07715">
    <property type="entry name" value="Plug"/>
    <property type="match status" value="1"/>
</dbReference>
<dbReference type="Proteomes" id="UP001363035">
    <property type="component" value="Unassembled WGS sequence"/>
</dbReference>
<gene>
    <name evidence="4" type="ORF">VJ786_15635</name>
</gene>
<dbReference type="InterPro" id="IPR023997">
    <property type="entry name" value="TonB-dep_OMP_SusC/RagA_CS"/>
</dbReference>
<feature type="transmembrane region" description="Helical" evidence="1">
    <location>
        <begin position="89"/>
        <end position="107"/>
    </location>
</feature>
<dbReference type="SUPFAM" id="SSF56935">
    <property type="entry name" value="Porins"/>
    <property type="match status" value="1"/>
</dbReference>
<feature type="domain" description="TonB-dependent receptor plug" evidence="3">
    <location>
        <begin position="486"/>
        <end position="550"/>
    </location>
</feature>
<dbReference type="CDD" id="cd07341">
    <property type="entry name" value="M56_BlaR1_MecR1_like"/>
    <property type="match status" value="1"/>
</dbReference>
<dbReference type="PANTHER" id="PTHR34978:SF3">
    <property type="entry name" value="SLR0241 PROTEIN"/>
    <property type="match status" value="1"/>
</dbReference>
<keyword evidence="5" id="KW-1185">Reference proteome</keyword>
<feature type="transmembrane region" description="Helical" evidence="1">
    <location>
        <begin position="6"/>
        <end position="25"/>
    </location>
</feature>
<evidence type="ECO:0000256" key="1">
    <source>
        <dbReference type="SAM" id="Phobius"/>
    </source>
</evidence>
<keyword evidence="1" id="KW-0812">Transmembrane</keyword>
<dbReference type="Pfam" id="PF05569">
    <property type="entry name" value="Peptidase_M56"/>
    <property type="match status" value="1"/>
</dbReference>
<dbReference type="PANTHER" id="PTHR34978">
    <property type="entry name" value="POSSIBLE SENSOR-TRANSDUCER PROTEIN BLAR"/>
    <property type="match status" value="1"/>
</dbReference>
<dbReference type="EMBL" id="JAYLLN010000054">
    <property type="protein sequence ID" value="MEI5986335.1"/>
    <property type="molecule type" value="Genomic_DNA"/>
</dbReference>
<feature type="transmembrane region" description="Helical" evidence="1">
    <location>
        <begin position="37"/>
        <end position="58"/>
    </location>
</feature>
<dbReference type="RefSeq" id="WP_134776233.1">
    <property type="nucleotide sequence ID" value="NZ_JAYLLN010000054.1"/>
</dbReference>